<evidence type="ECO:0000256" key="1">
    <source>
        <dbReference type="SAM" id="SignalP"/>
    </source>
</evidence>
<keyword evidence="3" id="KW-1185">Reference proteome</keyword>
<organism evidence="2 3">
    <name type="scientific">Seminavis robusta</name>
    <dbReference type="NCBI Taxonomy" id="568900"/>
    <lineage>
        <taxon>Eukaryota</taxon>
        <taxon>Sar</taxon>
        <taxon>Stramenopiles</taxon>
        <taxon>Ochrophyta</taxon>
        <taxon>Bacillariophyta</taxon>
        <taxon>Bacillariophyceae</taxon>
        <taxon>Bacillariophycidae</taxon>
        <taxon>Naviculales</taxon>
        <taxon>Naviculaceae</taxon>
        <taxon>Seminavis</taxon>
    </lineage>
</organism>
<dbReference type="AlphaFoldDB" id="A0A9N8DK14"/>
<protein>
    <submittedName>
        <fullName evidence="2">Uncharacterized protein</fullName>
    </submittedName>
</protein>
<feature type="signal peptide" evidence="1">
    <location>
        <begin position="1"/>
        <end position="17"/>
    </location>
</feature>
<sequence length="327" mass="36446">MKYSALLSLALVGSAEAFRTQATKKQPRKLEECNNAPDIFTDDYTTFGATYKVNSYRGNPNCQDLGFAYGYKMDERCFDATDHPFGTEDSSIKYAKTQGDCASGTTPSGTFTTKCIDDGETPETAAPTVECEYEWVVDHDVATSPAEVSIHVEMFPQQEAAHFNITLDDPQYGGKTFTDGWCIDWDRLIGTQDWDVDIFSFGSDAIPAAALDKHDMLPNLAWLINNIAIGDTVDEVVQGEQCTGTVNWLEIQGGIWGLVDNINGTGTDYETYRHECVARWVRDQAIANGNGYTIDCSDPNEQIPLVMVIDEGSHYPKQREKWTHHWL</sequence>
<proteinExistence type="predicted"/>
<dbReference type="EMBL" id="CAICTM010000200">
    <property type="protein sequence ID" value="CAB9504557.1"/>
    <property type="molecule type" value="Genomic_DNA"/>
</dbReference>
<dbReference type="Proteomes" id="UP001153069">
    <property type="component" value="Unassembled WGS sequence"/>
</dbReference>
<name>A0A9N8DK14_9STRA</name>
<evidence type="ECO:0000313" key="2">
    <source>
        <dbReference type="EMBL" id="CAB9504557.1"/>
    </source>
</evidence>
<keyword evidence="1" id="KW-0732">Signal</keyword>
<feature type="chain" id="PRO_5040214463" evidence="1">
    <location>
        <begin position="18"/>
        <end position="327"/>
    </location>
</feature>
<evidence type="ECO:0000313" key="3">
    <source>
        <dbReference type="Proteomes" id="UP001153069"/>
    </source>
</evidence>
<comment type="caution">
    <text evidence="2">The sequence shown here is derived from an EMBL/GenBank/DDBJ whole genome shotgun (WGS) entry which is preliminary data.</text>
</comment>
<gene>
    <name evidence="2" type="ORF">SEMRO_201_G084920.1</name>
</gene>
<reference evidence="2" key="1">
    <citation type="submission" date="2020-06" db="EMBL/GenBank/DDBJ databases">
        <authorList>
            <consortium name="Plant Systems Biology data submission"/>
        </authorList>
    </citation>
    <scope>NUCLEOTIDE SEQUENCE</scope>
    <source>
        <strain evidence="2">D6</strain>
    </source>
</reference>
<accession>A0A9N8DK14</accession>